<dbReference type="EMBL" id="JADFTS010000110">
    <property type="protein sequence ID" value="KAF9586782.1"/>
    <property type="molecule type" value="Genomic_DNA"/>
</dbReference>
<feature type="transmembrane region" description="Helical" evidence="1">
    <location>
        <begin position="183"/>
        <end position="216"/>
    </location>
</feature>
<dbReference type="PANTHER" id="PTHR33133:SF1">
    <property type="entry name" value="EXPRESSED PROTEIN-RELATED"/>
    <property type="match status" value="1"/>
</dbReference>
<proteinExistence type="predicted"/>
<accession>A0A835GVU4</accession>
<evidence type="ECO:0000256" key="1">
    <source>
        <dbReference type="SAM" id="Phobius"/>
    </source>
</evidence>
<organism evidence="2 3">
    <name type="scientific">Coptis chinensis</name>
    <dbReference type="NCBI Taxonomy" id="261450"/>
    <lineage>
        <taxon>Eukaryota</taxon>
        <taxon>Viridiplantae</taxon>
        <taxon>Streptophyta</taxon>
        <taxon>Embryophyta</taxon>
        <taxon>Tracheophyta</taxon>
        <taxon>Spermatophyta</taxon>
        <taxon>Magnoliopsida</taxon>
        <taxon>Ranunculales</taxon>
        <taxon>Ranunculaceae</taxon>
        <taxon>Coptidoideae</taxon>
        <taxon>Coptis</taxon>
    </lineage>
</organism>
<feature type="transmembrane region" description="Helical" evidence="1">
    <location>
        <begin position="105"/>
        <end position="128"/>
    </location>
</feature>
<name>A0A835GVU4_9MAGN</name>
<dbReference type="OrthoDB" id="852208at2759"/>
<feature type="transmembrane region" description="Helical" evidence="1">
    <location>
        <begin position="149"/>
        <end position="171"/>
    </location>
</feature>
<dbReference type="PANTHER" id="PTHR33133">
    <property type="entry name" value="OS08G0107100 PROTEIN-RELATED"/>
    <property type="match status" value="1"/>
</dbReference>
<feature type="transmembrane region" description="Helical" evidence="1">
    <location>
        <begin position="237"/>
        <end position="260"/>
    </location>
</feature>
<gene>
    <name evidence="2" type="ORF">IFM89_040000</name>
</gene>
<reference evidence="2 3" key="1">
    <citation type="submission" date="2020-10" db="EMBL/GenBank/DDBJ databases">
        <title>The Coptis chinensis genome and diversification of protoberbering-type alkaloids.</title>
        <authorList>
            <person name="Wang B."/>
            <person name="Shu S."/>
            <person name="Song C."/>
            <person name="Liu Y."/>
        </authorList>
    </citation>
    <scope>NUCLEOTIDE SEQUENCE [LARGE SCALE GENOMIC DNA]</scope>
    <source>
        <strain evidence="2">HL-2020</strain>
        <tissue evidence="2">Leaf</tissue>
    </source>
</reference>
<comment type="caution">
    <text evidence="2">The sequence shown here is derived from an EMBL/GenBank/DDBJ whole genome shotgun (WGS) entry which is preliminary data.</text>
</comment>
<evidence type="ECO:0008006" key="4">
    <source>
        <dbReference type="Google" id="ProtNLM"/>
    </source>
</evidence>
<keyword evidence="3" id="KW-1185">Reference proteome</keyword>
<evidence type="ECO:0000313" key="2">
    <source>
        <dbReference type="EMBL" id="KAF9586782.1"/>
    </source>
</evidence>
<keyword evidence="1" id="KW-0812">Transmembrane</keyword>
<protein>
    <recommendedName>
        <fullName evidence="4">Transmembrane protein</fullName>
    </recommendedName>
</protein>
<keyword evidence="1" id="KW-1133">Transmembrane helix</keyword>
<keyword evidence="1" id="KW-0472">Membrane</keyword>
<feature type="transmembrane region" description="Helical" evidence="1">
    <location>
        <begin position="29"/>
        <end position="48"/>
    </location>
</feature>
<dbReference type="Proteomes" id="UP000631114">
    <property type="component" value="Unassembled WGS sequence"/>
</dbReference>
<dbReference type="AlphaFoldDB" id="A0A835GVU4"/>
<sequence>MAKNYTSEPLGVIHILKGVPKLFHRNKKIILFIILFTVVSYAFIDLSIKSYYVNNNDLSTKSYSNDFSMNATNPASFNMTPTSLESLKLFLETQKGFPLFMLVDLFLATALSIVSMVAIVYVSAMSYLGKDLTLKDLFLRIRNVWTRSVITWFYVSLLYASFLVLVLPVSFVVVLGNSRGSLIIAAVGMIVLFCLAMFLHLYLALIWICSMVVSVLEDCHGLQALGKAEKLIKGKKVVGIALTFVVMILYGASFLVSIMVNDNHQTSKLQLLFMYAIDIKLLVKVLSVMAYTLFYFERKESHGEQVDDDEDIVYGRVRIHSCPC</sequence>
<evidence type="ECO:0000313" key="3">
    <source>
        <dbReference type="Proteomes" id="UP000631114"/>
    </source>
</evidence>
<feature type="transmembrane region" description="Helical" evidence="1">
    <location>
        <begin position="272"/>
        <end position="296"/>
    </location>
</feature>